<dbReference type="SMART" id="SM00915">
    <property type="entry name" value="Jacalin"/>
    <property type="match status" value="1"/>
</dbReference>
<keyword evidence="2" id="KW-0430">Lectin</keyword>
<gene>
    <name evidence="4" type="ORF">E3N88_00957</name>
</gene>
<dbReference type="PANTHER" id="PTHR46506">
    <property type="entry name" value="OS05G0143600 PROTEIN"/>
    <property type="match status" value="1"/>
</dbReference>
<keyword evidence="5" id="KW-1185">Reference proteome</keyword>
<evidence type="ECO:0000256" key="1">
    <source>
        <dbReference type="ARBA" id="ARBA00006568"/>
    </source>
</evidence>
<dbReference type="Pfam" id="PF01419">
    <property type="entry name" value="Jacalin"/>
    <property type="match status" value="1"/>
</dbReference>
<dbReference type="PROSITE" id="PS51752">
    <property type="entry name" value="JACALIN_LECTIN"/>
    <property type="match status" value="1"/>
</dbReference>
<evidence type="ECO:0000313" key="5">
    <source>
        <dbReference type="Proteomes" id="UP000326396"/>
    </source>
</evidence>
<comment type="similarity">
    <text evidence="1">Belongs to the jacalin lectin family.</text>
</comment>
<dbReference type="InterPro" id="IPR001229">
    <property type="entry name" value="Jacalin-like_lectin_dom"/>
</dbReference>
<organism evidence="4 5">
    <name type="scientific">Mikania micrantha</name>
    <name type="common">bitter vine</name>
    <dbReference type="NCBI Taxonomy" id="192012"/>
    <lineage>
        <taxon>Eukaryota</taxon>
        <taxon>Viridiplantae</taxon>
        <taxon>Streptophyta</taxon>
        <taxon>Embryophyta</taxon>
        <taxon>Tracheophyta</taxon>
        <taxon>Spermatophyta</taxon>
        <taxon>Magnoliopsida</taxon>
        <taxon>eudicotyledons</taxon>
        <taxon>Gunneridae</taxon>
        <taxon>Pentapetalae</taxon>
        <taxon>asterids</taxon>
        <taxon>campanulids</taxon>
        <taxon>Asterales</taxon>
        <taxon>Asteraceae</taxon>
        <taxon>Asteroideae</taxon>
        <taxon>Heliantheae alliance</taxon>
        <taxon>Eupatorieae</taxon>
        <taxon>Mikania</taxon>
    </lineage>
</organism>
<evidence type="ECO:0000256" key="2">
    <source>
        <dbReference type="ARBA" id="ARBA00022734"/>
    </source>
</evidence>
<dbReference type="GO" id="GO:0030246">
    <property type="term" value="F:carbohydrate binding"/>
    <property type="evidence" value="ECO:0007669"/>
    <property type="project" value="UniProtKB-KW"/>
</dbReference>
<dbReference type="EMBL" id="SZYD01000001">
    <property type="protein sequence ID" value="KAD7477821.1"/>
    <property type="molecule type" value="Genomic_DNA"/>
</dbReference>
<reference evidence="4 5" key="1">
    <citation type="submission" date="2019-05" db="EMBL/GenBank/DDBJ databases">
        <title>Mikania micrantha, genome provides insights into the molecular mechanism of rapid growth.</title>
        <authorList>
            <person name="Liu B."/>
        </authorList>
    </citation>
    <scope>NUCLEOTIDE SEQUENCE [LARGE SCALE GENOMIC DNA]</scope>
    <source>
        <strain evidence="4">NLD-2019</strain>
        <tissue evidence="4">Leaf</tissue>
    </source>
</reference>
<dbReference type="Proteomes" id="UP000326396">
    <property type="component" value="Linkage Group LG1"/>
</dbReference>
<evidence type="ECO:0000259" key="3">
    <source>
        <dbReference type="PROSITE" id="PS51752"/>
    </source>
</evidence>
<proteinExistence type="inferred from homology"/>
<accession>A0A5N6Q1I2</accession>
<dbReference type="Gene3D" id="2.100.10.30">
    <property type="entry name" value="Jacalin-like lectin domain"/>
    <property type="match status" value="1"/>
</dbReference>
<feature type="domain" description="Jacalin-type lectin" evidence="3">
    <location>
        <begin position="1"/>
        <end position="110"/>
    </location>
</feature>
<dbReference type="AlphaFoldDB" id="A0A5N6Q1I2"/>
<comment type="caution">
    <text evidence="4">The sequence shown here is derived from an EMBL/GenBank/DDBJ whole genome shotgun (WGS) entry which is preliminary data.</text>
</comment>
<name>A0A5N6Q1I2_9ASTR</name>
<dbReference type="OrthoDB" id="4325201at2759"/>
<dbReference type="InterPro" id="IPR036404">
    <property type="entry name" value="Jacalin-like_lectin_dom_sf"/>
</dbReference>
<evidence type="ECO:0000313" key="4">
    <source>
        <dbReference type="EMBL" id="KAD7477821.1"/>
    </source>
</evidence>
<sequence length="170" mass="18900">MALTVDRLERALELQYCSSKAGGYAHEQTVLEMMLDFDEEIVSIKGSMGTQDGLTIISSLSFETNKKRTHGPFGGASASMYSIPWDNRSLVGFYGIAGHYIDGMGVHVKPHEKIMTVGTLEEEEEQYIIPAMEQEKGSIISSKKIASIEYDLGQLKQQQRDICSSSEFYS</sequence>
<dbReference type="SUPFAM" id="SSF51101">
    <property type="entry name" value="Mannose-binding lectins"/>
    <property type="match status" value="1"/>
</dbReference>
<protein>
    <recommendedName>
        <fullName evidence="3">Jacalin-type lectin domain-containing protein</fullName>
    </recommendedName>
</protein>